<reference evidence="9 10" key="1">
    <citation type="submission" date="2021-01" db="EMBL/GenBank/DDBJ databases">
        <title>Genome Sequencing of Type Strains.</title>
        <authorList>
            <person name="Lemaire J.F."/>
            <person name="Inderbitzin P."/>
            <person name="Collins S.B."/>
            <person name="Wespe N."/>
            <person name="Knight-Connoni V."/>
        </authorList>
    </citation>
    <scope>NUCLEOTIDE SEQUENCE [LARGE SCALE GENOMIC DNA]</scope>
    <source>
        <strain evidence="9 10">DSM 14730</strain>
    </source>
</reference>
<accession>A0ABS2ZH75</accession>
<evidence type="ECO:0000313" key="9">
    <source>
        <dbReference type="EMBL" id="MBN3546786.1"/>
    </source>
</evidence>
<evidence type="ECO:0000313" key="10">
    <source>
        <dbReference type="Proteomes" id="UP001319060"/>
    </source>
</evidence>
<dbReference type="Proteomes" id="UP001319060">
    <property type="component" value="Unassembled WGS sequence"/>
</dbReference>
<dbReference type="Pfam" id="PF01180">
    <property type="entry name" value="DHO_dh"/>
    <property type="match status" value="1"/>
</dbReference>
<evidence type="ECO:0000256" key="6">
    <source>
        <dbReference type="ARBA" id="ARBA00023002"/>
    </source>
</evidence>
<feature type="transmembrane region" description="Helical" evidence="7">
    <location>
        <begin position="553"/>
        <end position="575"/>
    </location>
</feature>
<dbReference type="SUPFAM" id="SSF51395">
    <property type="entry name" value="FMN-linked oxidoreductases"/>
    <property type="match status" value="1"/>
</dbReference>
<sequence length="621" mass="70055">MPDWSYHTFFKPLLFRIKPEWSRDLTLYTMNTLAKLPIGDKIIQFFGHMQPSEELKKDVAGITFPSPVGISGALDSKLNGTTAFSNLGFGYIEVGPISVKPCSLEKPILRKTEDETLWYPHLHANLGLEAARLKLQSLQLKIPIGIGIKGETENEWQMLVQRLDEQADFFIIGEDAVRYMDKIRRLTAKPLFIEFTIHRLNSLTPDEIGLLAADGFLIREGIEIDGGIELGKSEMPYLKKGIQQLLPFNLPIIVSGGVHEPNEAMELFQSGASLVQLHSGFVYSGPGLPKRINERYLYGNHTEASRDQTAGWKSFFMMGLGVFIAGIIALMIGLTEVLLPYDEHFLGIQKEEIMAFDHNLFHFMSHDRICLAGVMISAGFMFMQLSYHGIRFSEHWARKAYVIAAALGFFNIFYFMGFGYFDKLHFLYYLIIFPFFIYGLYQTRNFRIGSKGVNTYNSAPWKRSQLGQSMFVIAGMSLFSAGIVISIIGMNGVFVKEDLLFFSLTPEQISAFNDRLIPLIAHDRAGFGGALISEGFLLLTIALWGYREGAKWVWWTLAIGGLPGFITGVGTHFMIGYDNHFHLSPAYLLFVFYITGLVYSYSYLNGGVRVSKARMMEAKKV</sequence>
<organism evidence="9 10">
    <name type="scientific">Fictibacillus barbaricus</name>
    <dbReference type="NCBI Taxonomy" id="182136"/>
    <lineage>
        <taxon>Bacteria</taxon>
        <taxon>Bacillati</taxon>
        <taxon>Bacillota</taxon>
        <taxon>Bacilli</taxon>
        <taxon>Bacillales</taxon>
        <taxon>Fictibacillaceae</taxon>
        <taxon>Fictibacillus</taxon>
    </lineage>
</organism>
<comment type="cofactor">
    <cofactor evidence="1">
        <name>FMN</name>
        <dbReference type="ChEBI" id="CHEBI:58210"/>
    </cofactor>
</comment>
<feature type="transmembrane region" description="Helical" evidence="7">
    <location>
        <begin position="426"/>
        <end position="441"/>
    </location>
</feature>
<evidence type="ECO:0000259" key="8">
    <source>
        <dbReference type="Pfam" id="PF01180"/>
    </source>
</evidence>
<feature type="transmembrane region" description="Helical" evidence="7">
    <location>
        <begin position="525"/>
        <end position="546"/>
    </location>
</feature>
<dbReference type="InterPro" id="IPR013785">
    <property type="entry name" value="Aldolase_TIM"/>
</dbReference>
<keyword evidence="7" id="KW-1133">Transmembrane helix</keyword>
<feature type="domain" description="Dihydroorotate dehydrogenase catalytic" evidence="8">
    <location>
        <begin position="248"/>
        <end position="294"/>
    </location>
</feature>
<feature type="transmembrane region" description="Helical" evidence="7">
    <location>
        <begin position="471"/>
        <end position="494"/>
    </location>
</feature>
<dbReference type="EMBL" id="JAFHKS010000044">
    <property type="protein sequence ID" value="MBN3546786.1"/>
    <property type="molecule type" value="Genomic_DNA"/>
</dbReference>
<dbReference type="InterPro" id="IPR050074">
    <property type="entry name" value="DHO_dehydrogenase"/>
</dbReference>
<evidence type="ECO:0000256" key="3">
    <source>
        <dbReference type="ARBA" id="ARBA00022630"/>
    </source>
</evidence>
<feature type="transmembrane region" description="Helical" evidence="7">
    <location>
        <begin position="369"/>
        <end position="388"/>
    </location>
</feature>
<protein>
    <submittedName>
        <fullName evidence="9">Dihydroorotate dehydrogenase</fullName>
    </submittedName>
</protein>
<keyword evidence="5" id="KW-0665">Pyrimidine biosynthesis</keyword>
<proteinExistence type="predicted"/>
<feature type="transmembrane region" description="Helical" evidence="7">
    <location>
        <begin position="315"/>
        <end position="334"/>
    </location>
</feature>
<keyword evidence="7" id="KW-0472">Membrane</keyword>
<keyword evidence="10" id="KW-1185">Reference proteome</keyword>
<keyword evidence="7" id="KW-0812">Transmembrane</keyword>
<dbReference type="RefSeq" id="WP_188401085.1">
    <property type="nucleotide sequence ID" value="NZ_BMCE01000001.1"/>
</dbReference>
<comment type="caution">
    <text evidence="9">The sequence shown here is derived from an EMBL/GenBank/DDBJ whole genome shotgun (WGS) entry which is preliminary data.</text>
</comment>
<evidence type="ECO:0000256" key="2">
    <source>
        <dbReference type="ARBA" id="ARBA00004725"/>
    </source>
</evidence>
<name>A0ABS2ZH75_9BACL</name>
<dbReference type="InterPro" id="IPR005720">
    <property type="entry name" value="Dihydroorotate_DH_cat"/>
</dbReference>
<evidence type="ECO:0000256" key="5">
    <source>
        <dbReference type="ARBA" id="ARBA00022975"/>
    </source>
</evidence>
<dbReference type="Gene3D" id="3.20.20.70">
    <property type="entry name" value="Aldolase class I"/>
    <property type="match status" value="2"/>
</dbReference>
<evidence type="ECO:0000256" key="4">
    <source>
        <dbReference type="ARBA" id="ARBA00022643"/>
    </source>
</evidence>
<dbReference type="PANTHER" id="PTHR48109:SF4">
    <property type="entry name" value="DIHYDROOROTATE DEHYDROGENASE (QUINONE), MITOCHONDRIAL"/>
    <property type="match status" value="1"/>
</dbReference>
<evidence type="ECO:0000256" key="1">
    <source>
        <dbReference type="ARBA" id="ARBA00001917"/>
    </source>
</evidence>
<feature type="transmembrane region" description="Helical" evidence="7">
    <location>
        <begin position="400"/>
        <end position="420"/>
    </location>
</feature>
<gene>
    <name evidence="9" type="ORF">JYA64_15870</name>
</gene>
<dbReference type="PANTHER" id="PTHR48109">
    <property type="entry name" value="DIHYDROOROTATE DEHYDROGENASE (QUINONE), MITOCHONDRIAL-RELATED"/>
    <property type="match status" value="1"/>
</dbReference>
<keyword evidence="3" id="KW-0285">Flavoprotein</keyword>
<evidence type="ECO:0000256" key="7">
    <source>
        <dbReference type="SAM" id="Phobius"/>
    </source>
</evidence>
<comment type="pathway">
    <text evidence="2">Pyrimidine metabolism; UMP biosynthesis via de novo pathway.</text>
</comment>
<keyword evidence="4" id="KW-0288">FMN</keyword>
<feature type="transmembrane region" description="Helical" evidence="7">
    <location>
        <begin position="587"/>
        <end position="606"/>
    </location>
</feature>
<keyword evidence="6" id="KW-0560">Oxidoreductase</keyword>